<accession>A0ABR7P8G5</accession>
<reference evidence="2 3" key="1">
    <citation type="submission" date="2020-08" db="EMBL/GenBank/DDBJ databases">
        <title>Genome public.</title>
        <authorList>
            <person name="Liu C."/>
            <person name="Sun Q."/>
        </authorList>
    </citation>
    <scope>NUCLEOTIDE SEQUENCE [LARGE SCALE GENOMIC DNA]</scope>
    <source>
        <strain evidence="2 3">3_YM_SP_D4_24.mj</strain>
    </source>
</reference>
<sequence length="356" mass="42517">MKNRYLSNEEKRACEGLWSEAFFEDSDSFREYYFTEKVKTNQILVAEKDGQILSMIHRNPYQLNIKNQKVICDYLVGVATKIENRGQGYMRSLLKQAFLDMYQEDMPFCFLMPADRRIYEPFDFVYVFDQPVWELKSKDWLEQDVTEESAKEIADWMNEWLNARYDVFTWRDEDYVKVLLKELKSENGSLEALKAPENPHQIKALRAEWGMEKKEQRLLYANADDCKKIKQEPAIMVRIVNLPEFLKYICLKDNVAEQEVLYQLKVRDKLLEKNDGIWIWHVNHKESFVEVFDGKVFWKKESDEQQEKNLQKERTIELEISELTSWLLGYKIPENISETVKAEICCINRIFLDEIV</sequence>
<dbReference type="InterPro" id="IPR016181">
    <property type="entry name" value="Acyl_CoA_acyltransferase"/>
</dbReference>
<dbReference type="PANTHER" id="PTHR37817:SF1">
    <property type="entry name" value="N-ACETYLTRANSFERASE EIS"/>
    <property type="match status" value="1"/>
</dbReference>
<dbReference type="PROSITE" id="PS51186">
    <property type="entry name" value="GNAT"/>
    <property type="match status" value="1"/>
</dbReference>
<evidence type="ECO:0000313" key="3">
    <source>
        <dbReference type="Proteomes" id="UP000661649"/>
    </source>
</evidence>
<dbReference type="Gene3D" id="3.30.1050.10">
    <property type="entry name" value="SCP2 sterol-binding domain"/>
    <property type="match status" value="1"/>
</dbReference>
<dbReference type="Gene3D" id="3.40.630.30">
    <property type="match status" value="1"/>
</dbReference>
<feature type="domain" description="N-acetyltransferase" evidence="1">
    <location>
        <begin position="1"/>
        <end position="146"/>
    </location>
</feature>
<evidence type="ECO:0000313" key="2">
    <source>
        <dbReference type="EMBL" id="MBC8627701.1"/>
    </source>
</evidence>
<evidence type="ECO:0000259" key="1">
    <source>
        <dbReference type="PROSITE" id="PS51186"/>
    </source>
</evidence>
<proteinExistence type="predicted"/>
<dbReference type="InterPro" id="IPR036527">
    <property type="entry name" value="SCP2_sterol-bd_dom_sf"/>
</dbReference>
<protein>
    <submittedName>
        <fullName evidence="2">GNAT family N-acetyltransferase</fullName>
    </submittedName>
</protein>
<dbReference type="Proteomes" id="UP000661649">
    <property type="component" value="Unassembled WGS sequence"/>
</dbReference>
<dbReference type="SUPFAM" id="SSF55729">
    <property type="entry name" value="Acyl-CoA N-acyltransferases (Nat)"/>
    <property type="match status" value="1"/>
</dbReference>
<dbReference type="RefSeq" id="WP_117455256.1">
    <property type="nucleotide sequence ID" value="NZ_JACRTP010000001.1"/>
</dbReference>
<organism evidence="2 3">
    <name type="scientific">Blautia stercoris</name>
    <dbReference type="NCBI Taxonomy" id="871664"/>
    <lineage>
        <taxon>Bacteria</taxon>
        <taxon>Bacillati</taxon>
        <taxon>Bacillota</taxon>
        <taxon>Clostridia</taxon>
        <taxon>Lachnospirales</taxon>
        <taxon>Lachnospiraceae</taxon>
        <taxon>Blautia</taxon>
    </lineage>
</organism>
<dbReference type="PANTHER" id="PTHR37817">
    <property type="entry name" value="N-ACETYLTRANSFERASE EIS"/>
    <property type="match status" value="1"/>
</dbReference>
<dbReference type="EMBL" id="JACRTP010000001">
    <property type="protein sequence ID" value="MBC8627701.1"/>
    <property type="molecule type" value="Genomic_DNA"/>
</dbReference>
<dbReference type="SUPFAM" id="SSF55718">
    <property type="entry name" value="SCP-like"/>
    <property type="match status" value="1"/>
</dbReference>
<name>A0ABR7P8G5_9FIRM</name>
<dbReference type="Pfam" id="PF13530">
    <property type="entry name" value="SCP2_2"/>
    <property type="match status" value="1"/>
</dbReference>
<keyword evidence="3" id="KW-1185">Reference proteome</keyword>
<dbReference type="InterPro" id="IPR025559">
    <property type="entry name" value="Eis_dom"/>
</dbReference>
<dbReference type="Pfam" id="PF13527">
    <property type="entry name" value="Acetyltransf_9"/>
    <property type="match status" value="1"/>
</dbReference>
<dbReference type="InterPro" id="IPR051554">
    <property type="entry name" value="Acetyltransferase_Eis"/>
</dbReference>
<gene>
    <name evidence="2" type="ORF">H8712_03525</name>
</gene>
<comment type="caution">
    <text evidence="2">The sequence shown here is derived from an EMBL/GenBank/DDBJ whole genome shotgun (WGS) entry which is preliminary data.</text>
</comment>
<dbReference type="InterPro" id="IPR000182">
    <property type="entry name" value="GNAT_dom"/>
</dbReference>